<evidence type="ECO:0000256" key="1">
    <source>
        <dbReference type="ARBA" id="ARBA00007450"/>
    </source>
</evidence>
<dbReference type="EMBL" id="JBBWRZ010000008">
    <property type="protein sequence ID" value="KAK8230396.1"/>
    <property type="molecule type" value="Genomic_DNA"/>
</dbReference>
<dbReference type="InterPro" id="IPR026000">
    <property type="entry name" value="Apc5_dom"/>
</dbReference>
<evidence type="ECO:0000256" key="3">
    <source>
        <dbReference type="ARBA" id="ARBA00022618"/>
    </source>
</evidence>
<accession>A0ABR1YIL5</accession>
<evidence type="ECO:0000256" key="4">
    <source>
        <dbReference type="ARBA" id="ARBA00022776"/>
    </source>
</evidence>
<dbReference type="Proteomes" id="UP001492380">
    <property type="component" value="Unassembled WGS sequence"/>
</dbReference>
<evidence type="ECO:0000313" key="10">
    <source>
        <dbReference type="EMBL" id="KAK8230396.1"/>
    </source>
</evidence>
<keyword evidence="6" id="KW-0131">Cell cycle</keyword>
<keyword evidence="3" id="KW-0132">Cell division</keyword>
<evidence type="ECO:0000259" key="9">
    <source>
        <dbReference type="Pfam" id="PF12862"/>
    </source>
</evidence>
<evidence type="ECO:0000256" key="7">
    <source>
        <dbReference type="SAM" id="MobiDB-lite"/>
    </source>
</evidence>
<feature type="chain" id="PRO_5047364334" description="Anaphase-promoting complex subunit 5" evidence="8">
    <location>
        <begin position="23"/>
        <end position="782"/>
    </location>
</feature>
<dbReference type="PANTHER" id="PTHR12830:SF9">
    <property type="entry name" value="ANAPHASE-PROMOTING COMPLEX SUBUNIT 5"/>
    <property type="match status" value="1"/>
</dbReference>
<keyword evidence="4" id="KW-0498">Mitosis</keyword>
<keyword evidence="11" id="KW-1185">Reference proteome</keyword>
<evidence type="ECO:0000313" key="11">
    <source>
        <dbReference type="Proteomes" id="UP001492380"/>
    </source>
</evidence>
<dbReference type="Pfam" id="PF12862">
    <property type="entry name" value="ANAPC5"/>
    <property type="match status" value="1"/>
</dbReference>
<keyword evidence="8" id="KW-0732">Signal</keyword>
<sequence length="782" mass="86209">MARYLNPQKLSLLALATLYCDSQVPAPAVIPVLSFLTSQIIPSPSADNNGAAIPTLSLDNFASVLSPHVSPNSEESLLFPFLSRLWAIDSLHALHQFFDDLGNLLVRPRRHGDPDIGDYSPIKLSRTSPLGMFVRRAQLEFARLQFHDASKLWSAFVSYRQPSGPLLQRHAGASSLAWDKNLEDLRLAASDGLSLVAYADAWEETHVDDYASVDDVERLLSFQLEHLQKYGNRVPDEMRQKLQRMVDPSAAVPPLGHFVTFFDSWRAGDYTSAFDNLHRYFDYTVQTRDKTYYQYALLHMAILQADFGCFNEAIAAMNETIATARENQDMSCLNFALSWLNHLAKAHPKEIDPSSCGGILGTERDGLAFLKAKSKESKNFSLLSSTLMSEAKMLIANGSSIPRSFEHVLQAAHLNIMHDIKSNLGVQFLMQSALYGRLGQTHLAEESTKLLQECYRPFCPREEVIRSICTSAFIKVQAGAYEEAFEMLRAIDTQDHRTLKMNQYVTSFMALLKARRAIRRRDSHSASNLLRRIRSSQPTDPDLLQHLSILETEHLIYNAGAYSTALQRIEAAAADLKRSHPHPAGPGGASNGDIYLRIHLLIQKAQLFASAGHPVKGFSTALRASSSAHRAKLWPLLWEALAVVQGALVALGEFEAASRLGDAVLPQALEGGDERLCGRLYAVQADAWVGLAGRCGGDAMGAPTPDRGRAAAGHDGQDADAEADQGGGQRAARLKMVKVMLERARECEFHSSTFPFSPPPHHPTSPAHLPSPISTLPPTKHP</sequence>
<feature type="region of interest" description="Disordered" evidence="7">
    <location>
        <begin position="752"/>
        <end position="782"/>
    </location>
</feature>
<protein>
    <recommendedName>
        <fullName evidence="2">Anaphase-promoting complex subunit 5</fullName>
    </recommendedName>
</protein>
<evidence type="ECO:0000256" key="2">
    <source>
        <dbReference type="ARBA" id="ARBA00016066"/>
    </source>
</evidence>
<keyword evidence="5" id="KW-0833">Ubl conjugation pathway</keyword>
<evidence type="ECO:0000256" key="6">
    <source>
        <dbReference type="ARBA" id="ARBA00023306"/>
    </source>
</evidence>
<feature type="compositionally biased region" description="Polar residues" evidence="7">
    <location>
        <begin position="773"/>
        <end position="782"/>
    </location>
</feature>
<feature type="signal peptide" evidence="8">
    <location>
        <begin position="1"/>
        <end position="22"/>
    </location>
</feature>
<gene>
    <name evidence="10" type="ORF">HDK90DRAFT_490726</name>
</gene>
<comment type="similarity">
    <text evidence="1">Belongs to the APC5 family.</text>
</comment>
<dbReference type="InterPro" id="IPR037679">
    <property type="entry name" value="Apc5"/>
</dbReference>
<name>A0ABR1YIL5_9PEZI</name>
<proteinExistence type="inferred from homology"/>
<evidence type="ECO:0000256" key="5">
    <source>
        <dbReference type="ARBA" id="ARBA00022786"/>
    </source>
</evidence>
<feature type="region of interest" description="Disordered" evidence="7">
    <location>
        <begin position="702"/>
        <end position="730"/>
    </location>
</feature>
<comment type="caution">
    <text evidence="10">The sequence shown here is derived from an EMBL/GenBank/DDBJ whole genome shotgun (WGS) entry which is preliminary data.</text>
</comment>
<organism evidence="10 11">
    <name type="scientific">Phyllosticta capitalensis</name>
    <dbReference type="NCBI Taxonomy" id="121624"/>
    <lineage>
        <taxon>Eukaryota</taxon>
        <taxon>Fungi</taxon>
        <taxon>Dikarya</taxon>
        <taxon>Ascomycota</taxon>
        <taxon>Pezizomycotina</taxon>
        <taxon>Dothideomycetes</taxon>
        <taxon>Dothideomycetes incertae sedis</taxon>
        <taxon>Botryosphaeriales</taxon>
        <taxon>Phyllostictaceae</taxon>
        <taxon>Phyllosticta</taxon>
    </lineage>
</organism>
<reference evidence="10 11" key="1">
    <citation type="submission" date="2024-04" db="EMBL/GenBank/DDBJ databases">
        <title>Phyllosticta paracitricarpa is synonymous to the EU quarantine fungus P. citricarpa based on phylogenomic analyses.</title>
        <authorList>
            <consortium name="Lawrence Berkeley National Laboratory"/>
            <person name="Van Ingen-Buijs V.A."/>
            <person name="Van Westerhoven A.C."/>
            <person name="Haridas S."/>
            <person name="Skiadas P."/>
            <person name="Martin F."/>
            <person name="Groenewald J.Z."/>
            <person name="Crous P.W."/>
            <person name="Seidl M.F."/>
        </authorList>
    </citation>
    <scope>NUCLEOTIDE SEQUENCE [LARGE SCALE GENOMIC DNA]</scope>
    <source>
        <strain evidence="10 11">CBS 123374</strain>
    </source>
</reference>
<dbReference type="PANTHER" id="PTHR12830">
    <property type="entry name" value="ANAPHASE-PROMOTING COMPLEX SUBUNIT 5"/>
    <property type="match status" value="1"/>
</dbReference>
<feature type="domain" description="Anaphase-promoting complex subunit 5" evidence="9">
    <location>
        <begin position="257"/>
        <end position="346"/>
    </location>
</feature>
<evidence type="ECO:0000256" key="8">
    <source>
        <dbReference type="SAM" id="SignalP"/>
    </source>
</evidence>